<dbReference type="SUPFAM" id="SSF52172">
    <property type="entry name" value="CheY-like"/>
    <property type="match status" value="1"/>
</dbReference>
<sequence length="358" mass="38979">MNGRKRLLIVDDSPTWRSYLRYIFEKDGYFDVIGTAVDGLDALEKTRLLVPDVITMDIEMPRMNGIEASRRIMEFHPVPIIIVSDFWETEAVKKAFDAMEIGAVAGVQKPSMIVSERAGAEQISVLVRTVKLMSEVPVIRRSRLKPGSRYEEKDGGTAASFEGVSKVRLVVIGASTGGPVVLKEIFSRLPANFPLPIAVVQHIAPGFITGFVKWLEQASPLRFSEACHGEELLPGTVYLAPDGVHMEVDHRLIVRLTDGPAEHGVKPSVSVLFRSVAKNLGPHAVGVLLTGMGKDGAEELLAMRRAGAITIAQDEDSSLVFGMPGEAVRLSGATMVLPPERIARYLMKLGGEIEREGG</sequence>
<dbReference type="EMBL" id="FOUU01000007">
    <property type="protein sequence ID" value="SFM92660.1"/>
    <property type="molecule type" value="Genomic_DNA"/>
</dbReference>
<feature type="active site" evidence="5 6">
    <location>
        <position position="295"/>
    </location>
</feature>
<evidence type="ECO:0000256" key="1">
    <source>
        <dbReference type="ARBA" id="ARBA00022490"/>
    </source>
</evidence>
<dbReference type="InterPro" id="IPR001789">
    <property type="entry name" value="Sig_transdc_resp-reg_receiver"/>
</dbReference>
<keyword evidence="2 5" id="KW-0145">Chemotaxis</keyword>
<dbReference type="GO" id="GO:0050568">
    <property type="term" value="F:protein-glutamine glutaminase activity"/>
    <property type="evidence" value="ECO:0007669"/>
    <property type="project" value="UniProtKB-UniRule"/>
</dbReference>
<dbReference type="PANTHER" id="PTHR42872">
    <property type="entry name" value="PROTEIN-GLUTAMATE METHYLESTERASE/PROTEIN-GLUTAMINE GLUTAMINASE"/>
    <property type="match status" value="1"/>
</dbReference>
<organism evidence="10 11">
    <name type="scientific">Thermodesulforhabdus norvegica</name>
    <dbReference type="NCBI Taxonomy" id="39841"/>
    <lineage>
        <taxon>Bacteria</taxon>
        <taxon>Pseudomonadati</taxon>
        <taxon>Thermodesulfobacteriota</taxon>
        <taxon>Syntrophobacteria</taxon>
        <taxon>Syntrophobacterales</taxon>
        <taxon>Thermodesulforhabdaceae</taxon>
        <taxon>Thermodesulforhabdus</taxon>
    </lineage>
</organism>
<evidence type="ECO:0000313" key="10">
    <source>
        <dbReference type="EMBL" id="SFM92660.1"/>
    </source>
</evidence>
<feature type="domain" description="Response regulatory" evidence="8">
    <location>
        <begin position="6"/>
        <end position="124"/>
    </location>
</feature>
<dbReference type="Gene3D" id="3.40.50.180">
    <property type="entry name" value="Methylesterase CheB, C-terminal domain"/>
    <property type="match status" value="1"/>
</dbReference>
<dbReference type="GO" id="GO:0006935">
    <property type="term" value="P:chemotaxis"/>
    <property type="evidence" value="ECO:0007669"/>
    <property type="project" value="UniProtKB-UniRule"/>
</dbReference>
<keyword evidence="11" id="KW-1185">Reference proteome</keyword>
<protein>
    <recommendedName>
        <fullName evidence="5">Protein-glutamate methylesterase/protein-glutamine glutaminase</fullName>
        <ecNumber evidence="5">3.1.1.61</ecNumber>
        <ecNumber evidence="5">3.5.1.44</ecNumber>
    </recommendedName>
</protein>
<reference evidence="11" key="1">
    <citation type="submission" date="2016-10" db="EMBL/GenBank/DDBJ databases">
        <authorList>
            <person name="Varghese N."/>
            <person name="Submissions S."/>
        </authorList>
    </citation>
    <scope>NUCLEOTIDE SEQUENCE [LARGE SCALE GENOMIC DNA]</scope>
    <source>
        <strain evidence="11">DSM 9990</strain>
    </source>
</reference>
<comment type="subcellular location">
    <subcellularLocation>
        <location evidence="5">Cytoplasm</location>
    </subcellularLocation>
</comment>
<dbReference type="PIRSF" id="PIRSF000876">
    <property type="entry name" value="RR_chemtxs_CheB"/>
    <property type="match status" value="1"/>
</dbReference>
<evidence type="ECO:0000256" key="3">
    <source>
        <dbReference type="ARBA" id="ARBA00022801"/>
    </source>
</evidence>
<dbReference type="PROSITE" id="PS50110">
    <property type="entry name" value="RESPONSE_REGULATORY"/>
    <property type="match status" value="1"/>
</dbReference>
<name>A0A1I4UV49_9BACT</name>
<feature type="active site" evidence="5 6">
    <location>
        <position position="175"/>
    </location>
</feature>
<dbReference type="Pfam" id="PF00072">
    <property type="entry name" value="Response_reg"/>
    <property type="match status" value="1"/>
</dbReference>
<feature type="active site" evidence="5 6">
    <location>
        <position position="202"/>
    </location>
</feature>
<dbReference type="InterPro" id="IPR011006">
    <property type="entry name" value="CheY-like_superfamily"/>
</dbReference>
<dbReference type="STRING" id="39841.SAMN05660836_01971"/>
<feature type="domain" description="CheB-type methylesterase" evidence="9">
    <location>
        <begin position="163"/>
        <end position="347"/>
    </location>
</feature>
<dbReference type="EC" id="3.5.1.44" evidence="5"/>
<dbReference type="Proteomes" id="UP000199611">
    <property type="component" value="Unassembled WGS sequence"/>
</dbReference>
<dbReference type="GO" id="GO:0008984">
    <property type="term" value="F:protein-glutamate methylesterase activity"/>
    <property type="evidence" value="ECO:0007669"/>
    <property type="project" value="UniProtKB-UniRule"/>
</dbReference>
<evidence type="ECO:0000259" key="9">
    <source>
        <dbReference type="PROSITE" id="PS50122"/>
    </source>
</evidence>
<evidence type="ECO:0000256" key="5">
    <source>
        <dbReference type="HAMAP-Rule" id="MF_00099"/>
    </source>
</evidence>
<dbReference type="Pfam" id="PF01339">
    <property type="entry name" value="CheB_methylest"/>
    <property type="match status" value="1"/>
</dbReference>
<proteinExistence type="inferred from homology"/>
<dbReference type="AlphaFoldDB" id="A0A1I4UV49"/>
<dbReference type="CDD" id="cd17541">
    <property type="entry name" value="REC_CheB-like"/>
    <property type="match status" value="1"/>
</dbReference>
<dbReference type="Gene3D" id="3.40.50.2300">
    <property type="match status" value="1"/>
</dbReference>
<comment type="catalytic activity">
    <reaction evidence="5">
        <text>L-glutaminyl-[protein] + H2O = L-glutamyl-[protein] + NH4(+)</text>
        <dbReference type="Rhea" id="RHEA:16441"/>
        <dbReference type="Rhea" id="RHEA-COMP:10207"/>
        <dbReference type="Rhea" id="RHEA-COMP:10208"/>
        <dbReference type="ChEBI" id="CHEBI:15377"/>
        <dbReference type="ChEBI" id="CHEBI:28938"/>
        <dbReference type="ChEBI" id="CHEBI:29973"/>
        <dbReference type="ChEBI" id="CHEBI:30011"/>
        <dbReference type="EC" id="3.5.1.44"/>
    </reaction>
</comment>
<dbReference type="GO" id="GO:0005737">
    <property type="term" value="C:cytoplasm"/>
    <property type="evidence" value="ECO:0007669"/>
    <property type="project" value="UniProtKB-SubCell"/>
</dbReference>
<keyword evidence="1 5" id="KW-0963">Cytoplasm</keyword>
<evidence type="ECO:0000256" key="7">
    <source>
        <dbReference type="PROSITE-ProRule" id="PRU00169"/>
    </source>
</evidence>
<dbReference type="HAMAP" id="MF_00099">
    <property type="entry name" value="CheB_chemtxs"/>
    <property type="match status" value="1"/>
</dbReference>
<dbReference type="SMART" id="SM00448">
    <property type="entry name" value="REC"/>
    <property type="match status" value="1"/>
</dbReference>
<comment type="similarity">
    <text evidence="5">Belongs to the CheB family.</text>
</comment>
<comment type="catalytic activity">
    <reaction evidence="4 5">
        <text>[protein]-L-glutamate 5-O-methyl ester + H2O = L-glutamyl-[protein] + methanol + H(+)</text>
        <dbReference type="Rhea" id="RHEA:23236"/>
        <dbReference type="Rhea" id="RHEA-COMP:10208"/>
        <dbReference type="Rhea" id="RHEA-COMP:10311"/>
        <dbReference type="ChEBI" id="CHEBI:15377"/>
        <dbReference type="ChEBI" id="CHEBI:15378"/>
        <dbReference type="ChEBI" id="CHEBI:17790"/>
        <dbReference type="ChEBI" id="CHEBI:29973"/>
        <dbReference type="ChEBI" id="CHEBI:82795"/>
        <dbReference type="EC" id="3.1.1.61"/>
    </reaction>
</comment>
<evidence type="ECO:0000256" key="2">
    <source>
        <dbReference type="ARBA" id="ARBA00022500"/>
    </source>
</evidence>
<accession>A0A1I4UV49</accession>
<dbReference type="SUPFAM" id="SSF52738">
    <property type="entry name" value="Methylesterase CheB, C-terminal domain"/>
    <property type="match status" value="1"/>
</dbReference>
<keyword evidence="5 7" id="KW-0597">Phosphoprotein</keyword>
<dbReference type="OrthoDB" id="9793421at2"/>
<evidence type="ECO:0000256" key="4">
    <source>
        <dbReference type="ARBA" id="ARBA00048267"/>
    </source>
</evidence>
<dbReference type="InterPro" id="IPR035909">
    <property type="entry name" value="CheB_C"/>
</dbReference>
<dbReference type="GO" id="GO:0000156">
    <property type="term" value="F:phosphorelay response regulator activity"/>
    <property type="evidence" value="ECO:0007669"/>
    <property type="project" value="InterPro"/>
</dbReference>
<dbReference type="InterPro" id="IPR000673">
    <property type="entry name" value="Sig_transdc_resp-reg_Me-estase"/>
</dbReference>
<comment type="function">
    <text evidence="5">Involved in chemotaxis. Part of a chemotaxis signal transduction system that modulates chemotaxis in response to various stimuli. Catalyzes the demethylation of specific methylglutamate residues introduced into the chemoreceptors (methyl-accepting chemotaxis proteins or MCP) by CheR. Also mediates the irreversible deamidation of specific glutamine residues to glutamic acid.</text>
</comment>
<comment type="PTM">
    <text evidence="5">Phosphorylated by CheA. Phosphorylation of the N-terminal regulatory domain activates the methylesterase activity.</text>
</comment>
<dbReference type="PANTHER" id="PTHR42872:SF6">
    <property type="entry name" value="PROTEIN-GLUTAMATE METHYLESTERASE_PROTEIN-GLUTAMINE GLUTAMINASE"/>
    <property type="match status" value="1"/>
</dbReference>
<evidence type="ECO:0000313" key="11">
    <source>
        <dbReference type="Proteomes" id="UP000199611"/>
    </source>
</evidence>
<dbReference type="PROSITE" id="PS50122">
    <property type="entry name" value="CHEB"/>
    <property type="match status" value="1"/>
</dbReference>
<gene>
    <name evidence="5" type="primary">cheB</name>
    <name evidence="10" type="ORF">SAMN05660836_01971</name>
</gene>
<evidence type="ECO:0000259" key="8">
    <source>
        <dbReference type="PROSITE" id="PS50110"/>
    </source>
</evidence>
<dbReference type="InterPro" id="IPR008248">
    <property type="entry name" value="CheB-like"/>
</dbReference>
<feature type="modified residue" description="4-aspartylphosphate" evidence="5 7">
    <location>
        <position position="57"/>
    </location>
</feature>
<comment type="domain">
    <text evidence="5">Contains a C-terminal catalytic domain, and an N-terminal region which modulates catalytic activity.</text>
</comment>
<dbReference type="CDD" id="cd16432">
    <property type="entry name" value="CheB_Rec"/>
    <property type="match status" value="1"/>
</dbReference>
<dbReference type="RefSeq" id="WP_093395420.1">
    <property type="nucleotide sequence ID" value="NZ_FOUU01000007.1"/>
</dbReference>
<keyword evidence="3 5" id="KW-0378">Hydrolase</keyword>
<evidence type="ECO:0000256" key="6">
    <source>
        <dbReference type="PROSITE-ProRule" id="PRU00050"/>
    </source>
</evidence>
<dbReference type="EC" id="3.1.1.61" evidence="5"/>
<dbReference type="NCBIfam" id="NF001965">
    <property type="entry name" value="PRK00742.1"/>
    <property type="match status" value="1"/>
</dbReference>